<proteinExistence type="predicted"/>
<accession>A0A166SAH2</accession>
<dbReference type="OrthoDB" id="5364171at2759"/>
<sequence length="359" mass="40145">MHTYQMTILDEGMGRLLAVFASRAIADEWWRAVSTSAYAHFIDRVAPQLYTHDAVQCNLGGFFDMPQFKPIADRFRGRMFFTMLNDRSGLDITMIPPQEINDHVSGGWYHIRSVSNHALGWRYDATKNEFQLSNVAREHIRLQVNIRTGVPAGTIMVGEDQITLHISPQLHIYAEKSGQLKARPELPGDFRFLELESGNFATSELDSTVVFVDNADYSADSTVTLRSWELVPALSPTSRKMIPEAFIAENELPNITAGHSSAEHSKEPPKYIASTAARPGNLNTVGSAGIGFDRNTYGMYFFIRLKGTDKYLSPKNNSNTEGVQLEVCPRTVNNNRVLPSSWTVMARCITPTVALRLTL</sequence>
<evidence type="ECO:0000313" key="1">
    <source>
        <dbReference type="EMBL" id="KZP29218.1"/>
    </source>
</evidence>
<name>A0A166SAH2_9AGAM</name>
<reference evidence="1 2" key="1">
    <citation type="journal article" date="2016" name="Mol. Biol. Evol.">
        <title>Comparative Genomics of Early-Diverging Mushroom-Forming Fungi Provides Insights into the Origins of Lignocellulose Decay Capabilities.</title>
        <authorList>
            <person name="Nagy L.G."/>
            <person name="Riley R."/>
            <person name="Tritt A."/>
            <person name="Adam C."/>
            <person name="Daum C."/>
            <person name="Floudas D."/>
            <person name="Sun H."/>
            <person name="Yadav J.S."/>
            <person name="Pangilinan J."/>
            <person name="Larsson K.H."/>
            <person name="Matsuura K."/>
            <person name="Barry K."/>
            <person name="Labutti K."/>
            <person name="Kuo R."/>
            <person name="Ohm R.A."/>
            <person name="Bhattacharya S.S."/>
            <person name="Shirouzu T."/>
            <person name="Yoshinaga Y."/>
            <person name="Martin F.M."/>
            <person name="Grigoriev I.V."/>
            <person name="Hibbett D.S."/>
        </authorList>
    </citation>
    <scope>NUCLEOTIDE SEQUENCE [LARGE SCALE GENOMIC DNA]</scope>
    <source>
        <strain evidence="1 2">CBS 109695</strain>
    </source>
</reference>
<protein>
    <submittedName>
        <fullName evidence="1">Uncharacterized protein</fullName>
    </submittedName>
</protein>
<organism evidence="1 2">
    <name type="scientific">Athelia psychrophila</name>
    <dbReference type="NCBI Taxonomy" id="1759441"/>
    <lineage>
        <taxon>Eukaryota</taxon>
        <taxon>Fungi</taxon>
        <taxon>Dikarya</taxon>
        <taxon>Basidiomycota</taxon>
        <taxon>Agaricomycotina</taxon>
        <taxon>Agaricomycetes</taxon>
        <taxon>Agaricomycetidae</taxon>
        <taxon>Atheliales</taxon>
        <taxon>Atheliaceae</taxon>
        <taxon>Athelia</taxon>
    </lineage>
</organism>
<evidence type="ECO:0000313" key="2">
    <source>
        <dbReference type="Proteomes" id="UP000076532"/>
    </source>
</evidence>
<gene>
    <name evidence="1" type="ORF">FIBSPDRAFT_778584</name>
</gene>
<dbReference type="EMBL" id="KV417499">
    <property type="protein sequence ID" value="KZP29218.1"/>
    <property type="molecule type" value="Genomic_DNA"/>
</dbReference>
<dbReference type="AlphaFoldDB" id="A0A166SAH2"/>
<dbReference type="Proteomes" id="UP000076532">
    <property type="component" value="Unassembled WGS sequence"/>
</dbReference>
<keyword evidence="2" id="KW-1185">Reference proteome</keyword>